<proteinExistence type="predicted"/>
<dbReference type="GeneID" id="110248941"/>
<dbReference type="OrthoDB" id="5953448at2759"/>
<keyword evidence="4" id="KW-1185">Reference proteome</keyword>
<keyword evidence="1" id="KW-0472">Membrane</keyword>
<feature type="transmembrane region" description="Helical" evidence="1">
    <location>
        <begin position="173"/>
        <end position="195"/>
    </location>
</feature>
<reference evidence="3" key="1">
    <citation type="submission" date="2022-11" db="UniProtKB">
        <authorList>
            <consortium name="EnsemblMetazoa"/>
        </authorList>
    </citation>
    <scope>IDENTIFICATION</scope>
</reference>
<evidence type="ECO:0000313" key="4">
    <source>
        <dbReference type="Proteomes" id="UP000887567"/>
    </source>
</evidence>
<keyword evidence="1" id="KW-1133">Transmembrane helix</keyword>
<accession>A0A913XWX6</accession>
<feature type="signal peptide" evidence="2">
    <location>
        <begin position="1"/>
        <end position="21"/>
    </location>
</feature>
<name>A0A913XWX6_EXADI</name>
<keyword evidence="1" id="KW-0812">Transmembrane</keyword>
<keyword evidence="2" id="KW-0732">Signal</keyword>
<dbReference type="RefSeq" id="XP_020911172.1">
    <property type="nucleotide sequence ID" value="XM_021055513.2"/>
</dbReference>
<organism evidence="3 4">
    <name type="scientific">Exaiptasia diaphana</name>
    <name type="common">Tropical sea anemone</name>
    <name type="synonym">Aiptasia pulchella</name>
    <dbReference type="NCBI Taxonomy" id="2652724"/>
    <lineage>
        <taxon>Eukaryota</taxon>
        <taxon>Metazoa</taxon>
        <taxon>Cnidaria</taxon>
        <taxon>Anthozoa</taxon>
        <taxon>Hexacorallia</taxon>
        <taxon>Actiniaria</taxon>
        <taxon>Aiptasiidae</taxon>
        <taxon>Exaiptasia</taxon>
    </lineage>
</organism>
<evidence type="ECO:0008006" key="5">
    <source>
        <dbReference type="Google" id="ProtNLM"/>
    </source>
</evidence>
<sequence>MIVPFVWCILIAGVGFNICKAGNIKLNDDLKLSWRINSTKGTIRFTVTAKISDKGWFMIGFAPQINSSKKVSFEDISGDAFVVWKGASKGKRPIWRLTRGQMVVFGSQGNDDGSKKRKWEKKMKSLNSVNAVQDAFTAVEHVRFFKKIPNSKENKQNDKNALNYAAAIAEKHWIGIILGISAFLTVLITCSVYCFSKKKKNEFKRVVSMPLHKNSDCDDEARVAFLQSEET</sequence>
<feature type="chain" id="PRO_5038123905" description="DOMON domain-containing protein" evidence="2">
    <location>
        <begin position="22"/>
        <end position="231"/>
    </location>
</feature>
<evidence type="ECO:0000256" key="2">
    <source>
        <dbReference type="SAM" id="SignalP"/>
    </source>
</evidence>
<dbReference type="EnsemblMetazoa" id="XM_021055513.2">
    <property type="protein sequence ID" value="XP_020911172.1"/>
    <property type="gene ID" value="LOC110248941"/>
</dbReference>
<dbReference type="Proteomes" id="UP000887567">
    <property type="component" value="Unplaced"/>
</dbReference>
<dbReference type="AlphaFoldDB" id="A0A913XWX6"/>
<evidence type="ECO:0000256" key="1">
    <source>
        <dbReference type="SAM" id="Phobius"/>
    </source>
</evidence>
<evidence type="ECO:0000313" key="3">
    <source>
        <dbReference type="EnsemblMetazoa" id="XP_020911172.1"/>
    </source>
</evidence>
<protein>
    <recommendedName>
        <fullName evidence="5">DOMON domain-containing protein</fullName>
    </recommendedName>
</protein>